<evidence type="ECO:0000313" key="2">
    <source>
        <dbReference type="Proteomes" id="UP001055091"/>
    </source>
</evidence>
<dbReference type="Proteomes" id="UP001055091">
    <property type="component" value="Unassembled WGS sequence"/>
</dbReference>
<sequence length="70" mass="8106">MCDGQNSGGKIKSSFLYSGIITIPYRRPLFFVLPGYPFFTIHYQLIRKCASVPTFGYERNFLTVKFKMNV</sequence>
<organism evidence="1 2">
    <name type="scientific">Hungatella hathewayi</name>
    <dbReference type="NCBI Taxonomy" id="154046"/>
    <lineage>
        <taxon>Bacteria</taxon>
        <taxon>Bacillati</taxon>
        <taxon>Bacillota</taxon>
        <taxon>Clostridia</taxon>
        <taxon>Lachnospirales</taxon>
        <taxon>Lachnospiraceae</taxon>
        <taxon>Hungatella</taxon>
    </lineage>
</organism>
<protein>
    <submittedName>
        <fullName evidence="1">Uncharacterized protein</fullName>
    </submittedName>
</protein>
<reference evidence="1" key="1">
    <citation type="submission" date="2022-01" db="EMBL/GenBank/DDBJ databases">
        <title>Novel bile acid biosynthetic pathways are enriched in the microbiome of centenarians.</title>
        <authorList>
            <person name="Sato Y."/>
            <person name="Atarashi K."/>
            <person name="Plichta R.D."/>
            <person name="Arai Y."/>
            <person name="Sasajima S."/>
            <person name="Kearney M.S."/>
            <person name="Suda W."/>
            <person name="Takeshita K."/>
            <person name="Sasaki T."/>
            <person name="Okamoto S."/>
            <person name="Skelly N.A."/>
            <person name="Okamura Y."/>
            <person name="Vlamakis H."/>
            <person name="Li Y."/>
            <person name="Tanoue T."/>
            <person name="Takei H."/>
            <person name="Nittono H."/>
            <person name="Narushima S."/>
            <person name="Irie J."/>
            <person name="Itoh H."/>
            <person name="Moriya K."/>
            <person name="Sugiura Y."/>
            <person name="Suematsu M."/>
            <person name="Moritoki N."/>
            <person name="Shibata S."/>
            <person name="Littman R.D."/>
            <person name="Fischbach A.M."/>
            <person name="Uwamino Y."/>
            <person name="Inoue T."/>
            <person name="Honda A."/>
            <person name="Hattori M."/>
            <person name="Murai T."/>
            <person name="Xavier J.R."/>
            <person name="Hirose N."/>
            <person name="Honda K."/>
        </authorList>
    </citation>
    <scope>NUCLEOTIDE SEQUENCE</scope>
    <source>
        <strain evidence="1">CE91-St55</strain>
    </source>
</reference>
<gene>
    <name evidence="1" type="ORF">CE91St55_35510</name>
</gene>
<dbReference type="AlphaFoldDB" id="A0AA37N3Z7"/>
<proteinExistence type="predicted"/>
<name>A0AA37N3Z7_9FIRM</name>
<dbReference type="EMBL" id="BQNJ01000001">
    <property type="protein sequence ID" value="GKH01570.1"/>
    <property type="molecule type" value="Genomic_DNA"/>
</dbReference>
<comment type="caution">
    <text evidence="1">The sequence shown here is derived from an EMBL/GenBank/DDBJ whole genome shotgun (WGS) entry which is preliminary data.</text>
</comment>
<accession>A0AA37N3Z7</accession>
<evidence type="ECO:0000313" key="1">
    <source>
        <dbReference type="EMBL" id="GKH01570.1"/>
    </source>
</evidence>